<accession>A0ABS1S6A7</accession>
<evidence type="ECO:0000313" key="1">
    <source>
        <dbReference type="EMBL" id="MBL3674262.1"/>
    </source>
</evidence>
<gene>
    <name evidence="1" type="ORF">JL111_12265</name>
</gene>
<proteinExistence type="predicted"/>
<evidence type="ECO:0008006" key="3">
    <source>
        <dbReference type="Google" id="ProtNLM"/>
    </source>
</evidence>
<organism evidence="1 2">
    <name type="scientific">Paracoccus aerius</name>
    <dbReference type="NCBI Taxonomy" id="1915382"/>
    <lineage>
        <taxon>Bacteria</taxon>
        <taxon>Pseudomonadati</taxon>
        <taxon>Pseudomonadota</taxon>
        <taxon>Alphaproteobacteria</taxon>
        <taxon>Rhodobacterales</taxon>
        <taxon>Paracoccaceae</taxon>
        <taxon>Paracoccus</taxon>
    </lineage>
</organism>
<evidence type="ECO:0000313" key="2">
    <source>
        <dbReference type="Proteomes" id="UP000644749"/>
    </source>
</evidence>
<sequence length="158" mass="17220">MMRFVLPYDPDTAPIIDLVGLGFRPAWQPADFIGPRMDCPMWLVAPDADTPMNGKVPSAKMTGLPINPYGIVADLPSILPRLTAAEMAQGNVQKMHIAGHWHPIQPRWPDPWTPGPDYPCQCIEVPPANPQPAPVSIEASSALLLLTGLVALTAWRRS</sequence>
<keyword evidence="2" id="KW-1185">Reference proteome</keyword>
<dbReference type="RefSeq" id="WP_191310561.1">
    <property type="nucleotide sequence ID" value="NZ_BNCL01000009.1"/>
</dbReference>
<dbReference type="EMBL" id="JAESHT010000010">
    <property type="protein sequence ID" value="MBL3674262.1"/>
    <property type="molecule type" value="Genomic_DNA"/>
</dbReference>
<name>A0ABS1S6A7_9RHOB</name>
<reference evidence="1 2" key="1">
    <citation type="submission" date="2021-01" db="EMBL/GenBank/DDBJ databases">
        <title>011410 draft genome.</title>
        <authorList>
            <person name="Lang L."/>
        </authorList>
    </citation>
    <scope>NUCLEOTIDE SEQUENCE [LARGE SCALE GENOMIC DNA]</scope>
    <source>
        <strain evidence="1 2">KCTC 42845</strain>
    </source>
</reference>
<protein>
    <recommendedName>
        <fullName evidence="3">PEP-CTERM sorting domain-containing protein</fullName>
    </recommendedName>
</protein>
<comment type="caution">
    <text evidence="1">The sequence shown here is derived from an EMBL/GenBank/DDBJ whole genome shotgun (WGS) entry which is preliminary data.</text>
</comment>
<dbReference type="Proteomes" id="UP000644749">
    <property type="component" value="Unassembled WGS sequence"/>
</dbReference>